<dbReference type="EMBL" id="VLLG01000003">
    <property type="protein sequence ID" value="TWI88965.1"/>
    <property type="molecule type" value="Genomic_DNA"/>
</dbReference>
<sequence>MLTNMYFSVAAATAYLVIYCILLQVERLQWLAFIMLILSPFVLCRMIYIILKHGRYTGRELLEDEEYGYGDY</sequence>
<feature type="transmembrane region" description="Helical" evidence="1">
    <location>
        <begin position="6"/>
        <end position="23"/>
    </location>
</feature>
<accession>A0A562T616</accession>
<gene>
    <name evidence="2" type="ORF">LX66_3056</name>
</gene>
<proteinExistence type="predicted"/>
<feature type="transmembrane region" description="Helical" evidence="1">
    <location>
        <begin position="30"/>
        <end position="51"/>
    </location>
</feature>
<dbReference type="Proteomes" id="UP000316778">
    <property type="component" value="Unassembled WGS sequence"/>
</dbReference>
<reference evidence="2 3" key="1">
    <citation type="journal article" date="2013" name="Stand. Genomic Sci.">
        <title>Genomic Encyclopedia of Type Strains, Phase I: The one thousand microbial genomes (KMG-I) project.</title>
        <authorList>
            <person name="Kyrpides N.C."/>
            <person name="Woyke T."/>
            <person name="Eisen J.A."/>
            <person name="Garrity G."/>
            <person name="Lilburn T.G."/>
            <person name="Beck B.J."/>
            <person name="Whitman W.B."/>
            <person name="Hugenholtz P."/>
            <person name="Klenk H.P."/>
        </authorList>
    </citation>
    <scope>NUCLEOTIDE SEQUENCE [LARGE SCALE GENOMIC DNA]</scope>
    <source>
        <strain evidence="2 3">DSM 13484</strain>
    </source>
</reference>
<evidence type="ECO:0000256" key="1">
    <source>
        <dbReference type="SAM" id="Phobius"/>
    </source>
</evidence>
<evidence type="ECO:0000313" key="2">
    <source>
        <dbReference type="EMBL" id="TWI88965.1"/>
    </source>
</evidence>
<dbReference type="AlphaFoldDB" id="A0A562T616"/>
<protein>
    <submittedName>
        <fullName evidence="2">Uncharacterized protein</fullName>
    </submittedName>
</protein>
<keyword evidence="1" id="KW-1133">Transmembrane helix</keyword>
<keyword evidence="3" id="KW-1185">Reference proteome</keyword>
<keyword evidence="1" id="KW-0812">Transmembrane</keyword>
<keyword evidence="1" id="KW-0472">Membrane</keyword>
<dbReference type="OrthoDB" id="964187at2"/>
<organism evidence="2 3">
    <name type="scientific">Chitinophaga japonensis</name>
    <name type="common">Flexibacter japonensis</name>
    <dbReference type="NCBI Taxonomy" id="104662"/>
    <lineage>
        <taxon>Bacteria</taxon>
        <taxon>Pseudomonadati</taxon>
        <taxon>Bacteroidota</taxon>
        <taxon>Chitinophagia</taxon>
        <taxon>Chitinophagales</taxon>
        <taxon>Chitinophagaceae</taxon>
        <taxon>Chitinophaga</taxon>
    </lineage>
</organism>
<evidence type="ECO:0000313" key="3">
    <source>
        <dbReference type="Proteomes" id="UP000316778"/>
    </source>
</evidence>
<name>A0A562T616_CHIJA</name>
<comment type="caution">
    <text evidence="2">The sequence shown here is derived from an EMBL/GenBank/DDBJ whole genome shotgun (WGS) entry which is preliminary data.</text>
</comment>
<dbReference type="RefSeq" id="WP_145714940.1">
    <property type="nucleotide sequence ID" value="NZ_BAAAFY010000001.1"/>
</dbReference>